<dbReference type="InterPro" id="IPR004843">
    <property type="entry name" value="Calcineurin-like_PHP"/>
</dbReference>
<dbReference type="Gene3D" id="3.60.21.10">
    <property type="match status" value="1"/>
</dbReference>
<dbReference type="Proteomes" id="UP001165060">
    <property type="component" value="Unassembled WGS sequence"/>
</dbReference>
<evidence type="ECO:0000313" key="4">
    <source>
        <dbReference type="Proteomes" id="UP001165060"/>
    </source>
</evidence>
<name>A0ABQ6MQA8_9STRA</name>
<evidence type="ECO:0000259" key="2">
    <source>
        <dbReference type="Pfam" id="PF00149"/>
    </source>
</evidence>
<gene>
    <name evidence="3" type="ORF">TeGR_g12340</name>
</gene>
<dbReference type="CDD" id="cd07379">
    <property type="entry name" value="MPP_239FB"/>
    <property type="match status" value="1"/>
</dbReference>
<dbReference type="SUPFAM" id="SSF56300">
    <property type="entry name" value="Metallo-dependent phosphatases"/>
    <property type="match status" value="1"/>
</dbReference>
<accession>A0ABQ6MQA8</accession>
<sequence length="308" mass="34315">MVPPTRAPLSPPAPAAPALNPSDYDSRFLPSSSSSDPDLAWTTLQHTEDFLPPRYTSSSSTPTPEDHVRFVCISDTHGLHEKPCSVVTSLPSGDVLIHAGDFTNLGGKQDLTKFVTFLERHRDQYKQIILIAGNHDLSLDTEFYDREWQEWHRKGKIETALLDFKEDLAKRVPNAVYLEDELCVTDGGLRVWGSPWTPYFHGWGFNLNRGQSCDAKWAEAPDDVDLLLTHGPPLGRGDQCLPRKNRAGCADLLRHVRRIRPMAHVFGHIHEGAGVSSDGVTDFVNASTCTFAYRPTNGPIILDLPRRV</sequence>
<evidence type="ECO:0000256" key="1">
    <source>
        <dbReference type="SAM" id="MobiDB-lite"/>
    </source>
</evidence>
<keyword evidence="4" id="KW-1185">Reference proteome</keyword>
<organism evidence="3 4">
    <name type="scientific">Tetraparma gracilis</name>
    <dbReference type="NCBI Taxonomy" id="2962635"/>
    <lineage>
        <taxon>Eukaryota</taxon>
        <taxon>Sar</taxon>
        <taxon>Stramenopiles</taxon>
        <taxon>Ochrophyta</taxon>
        <taxon>Bolidophyceae</taxon>
        <taxon>Parmales</taxon>
        <taxon>Triparmaceae</taxon>
        <taxon>Tetraparma</taxon>
    </lineage>
</organism>
<protein>
    <recommendedName>
        <fullName evidence="2">Calcineurin-like phosphoesterase domain-containing protein</fullName>
    </recommendedName>
</protein>
<feature type="compositionally biased region" description="Low complexity" evidence="1">
    <location>
        <begin position="16"/>
        <end position="38"/>
    </location>
</feature>
<feature type="region of interest" description="Disordered" evidence="1">
    <location>
        <begin position="1"/>
        <end position="38"/>
    </location>
</feature>
<feature type="compositionally biased region" description="Pro residues" evidence="1">
    <location>
        <begin position="1"/>
        <end position="15"/>
    </location>
</feature>
<comment type="caution">
    <text evidence="3">The sequence shown here is derived from an EMBL/GenBank/DDBJ whole genome shotgun (WGS) entry which is preliminary data.</text>
</comment>
<proteinExistence type="predicted"/>
<dbReference type="PANTHER" id="PTHR12905">
    <property type="entry name" value="METALLOPHOSPHOESTERASE"/>
    <property type="match status" value="1"/>
</dbReference>
<feature type="domain" description="Calcineurin-like phosphoesterase" evidence="2">
    <location>
        <begin position="69"/>
        <end position="271"/>
    </location>
</feature>
<evidence type="ECO:0000313" key="3">
    <source>
        <dbReference type="EMBL" id="GMI29989.1"/>
    </source>
</evidence>
<dbReference type="InterPro" id="IPR051693">
    <property type="entry name" value="UPF0046_metallophosphoest"/>
</dbReference>
<dbReference type="Pfam" id="PF00149">
    <property type="entry name" value="Metallophos"/>
    <property type="match status" value="1"/>
</dbReference>
<dbReference type="EMBL" id="BRYB01000434">
    <property type="protein sequence ID" value="GMI29989.1"/>
    <property type="molecule type" value="Genomic_DNA"/>
</dbReference>
<reference evidence="3 4" key="1">
    <citation type="journal article" date="2023" name="Commun. Biol.">
        <title>Genome analysis of Parmales, the sister group of diatoms, reveals the evolutionary specialization of diatoms from phago-mixotrophs to photoautotrophs.</title>
        <authorList>
            <person name="Ban H."/>
            <person name="Sato S."/>
            <person name="Yoshikawa S."/>
            <person name="Yamada K."/>
            <person name="Nakamura Y."/>
            <person name="Ichinomiya M."/>
            <person name="Sato N."/>
            <person name="Blanc-Mathieu R."/>
            <person name="Endo H."/>
            <person name="Kuwata A."/>
            <person name="Ogata H."/>
        </authorList>
    </citation>
    <scope>NUCLEOTIDE SEQUENCE [LARGE SCALE GENOMIC DNA]</scope>
</reference>
<dbReference type="InterPro" id="IPR029052">
    <property type="entry name" value="Metallo-depent_PP-like"/>
</dbReference>
<dbReference type="PANTHER" id="PTHR12905:SF0">
    <property type="entry name" value="CALCINEURIN-LIKE PHOSPHOESTERASE DOMAIN-CONTAINING PROTEIN"/>
    <property type="match status" value="1"/>
</dbReference>